<evidence type="ECO:0000313" key="3">
    <source>
        <dbReference type="Proteomes" id="UP000000536"/>
    </source>
</evidence>
<dbReference type="AlphaFoldDB" id="Q5JIS2"/>
<keyword evidence="1" id="KW-1133">Transmembrane helix</keyword>
<dbReference type="GeneID" id="78448156"/>
<dbReference type="KEGG" id="tko:TK1628"/>
<dbReference type="PATRIC" id="fig|69014.16.peg.1587"/>
<protein>
    <submittedName>
        <fullName evidence="2">Uncharacterized protein</fullName>
    </submittedName>
</protein>
<evidence type="ECO:0000313" key="2">
    <source>
        <dbReference type="EMBL" id="BAD85817.1"/>
    </source>
</evidence>
<feature type="transmembrane region" description="Helical" evidence="1">
    <location>
        <begin position="20"/>
        <end position="51"/>
    </location>
</feature>
<dbReference type="EnsemblBacteria" id="BAD85817">
    <property type="protein sequence ID" value="BAD85817"/>
    <property type="gene ID" value="TK1628"/>
</dbReference>
<dbReference type="Proteomes" id="UP000000536">
    <property type="component" value="Chromosome"/>
</dbReference>
<keyword evidence="3" id="KW-1185">Reference proteome</keyword>
<dbReference type="InParanoid" id="Q5JIS2"/>
<keyword evidence="1" id="KW-0812">Transmembrane</keyword>
<name>Q5JIS2_THEKO</name>
<gene>
    <name evidence="2" type="ordered locus">TK1628</name>
</gene>
<accession>Q5JIS2</accession>
<dbReference type="HOGENOM" id="CLU_1933365_0_0_2"/>
<keyword evidence="1" id="KW-0472">Membrane</keyword>
<reference evidence="2 3" key="1">
    <citation type="journal article" date="2005" name="Genome Res.">
        <title>Complete genome sequence of the hyperthermophilic archaeon Thermococcus kodakaraensis KOD1 and comparison with Pyrococcus genomes.</title>
        <authorList>
            <person name="Fukui T."/>
            <person name="Atomi H."/>
            <person name="Kanai T."/>
            <person name="Matsumi R."/>
            <person name="Fujiwara S."/>
            <person name="Imanaka T."/>
        </authorList>
    </citation>
    <scope>NUCLEOTIDE SEQUENCE [LARGE SCALE GENOMIC DNA]</scope>
    <source>
        <strain evidence="3">ATCC BAA-918 / JCM 12380 / KOD1</strain>
    </source>
</reference>
<organism evidence="2 3">
    <name type="scientific">Thermococcus kodakarensis (strain ATCC BAA-918 / JCM 12380 / KOD1)</name>
    <name type="common">Pyrococcus kodakaraensis (strain KOD1)</name>
    <dbReference type="NCBI Taxonomy" id="69014"/>
    <lineage>
        <taxon>Archaea</taxon>
        <taxon>Methanobacteriati</taxon>
        <taxon>Methanobacteriota</taxon>
        <taxon>Thermococci</taxon>
        <taxon>Thermococcales</taxon>
        <taxon>Thermococcaceae</taxon>
        <taxon>Thermococcus</taxon>
    </lineage>
</organism>
<dbReference type="OrthoDB" id="98366at2157"/>
<dbReference type="EMBL" id="AP006878">
    <property type="protein sequence ID" value="BAD85817.1"/>
    <property type="molecule type" value="Genomic_DNA"/>
</dbReference>
<sequence>MRKIRLVDERRRRFLVRSALLNFVIAIVSYLISGPGLFLMFLAIGLFFILLDRLGIPAVELDVGGSVYRIYPSWNFSEVVVEGEERKTFPLLPGKNTIEVRGEVIAVYLVPRRFFPSVLIEFEGEKLKLV</sequence>
<dbReference type="RefSeq" id="WP_011250579.1">
    <property type="nucleotide sequence ID" value="NC_006624.1"/>
</dbReference>
<proteinExistence type="predicted"/>
<evidence type="ECO:0000256" key="1">
    <source>
        <dbReference type="SAM" id="Phobius"/>
    </source>
</evidence>